<dbReference type="PANTHER" id="PTHR47959">
    <property type="entry name" value="ATP-DEPENDENT RNA HELICASE RHLE-RELATED"/>
    <property type="match status" value="1"/>
</dbReference>
<dbReference type="PROSITE" id="PS51194">
    <property type="entry name" value="HELICASE_CTER"/>
    <property type="match status" value="1"/>
</dbReference>
<reference evidence="9 10" key="1">
    <citation type="submission" date="2019-07" db="EMBL/GenBank/DDBJ databases">
        <title>Whole genome shotgun sequence of Acetobacter oeni NBRC 105207.</title>
        <authorList>
            <person name="Hosoyama A."/>
            <person name="Uohara A."/>
            <person name="Ohji S."/>
            <person name="Ichikawa N."/>
        </authorList>
    </citation>
    <scope>NUCLEOTIDE SEQUENCE [LARGE SCALE GENOMIC DNA]</scope>
    <source>
        <strain evidence="9 10">NBRC 105207</strain>
    </source>
</reference>
<evidence type="ECO:0000259" key="7">
    <source>
        <dbReference type="PROSITE" id="PS51192"/>
    </source>
</evidence>
<feature type="compositionally biased region" description="Basic and acidic residues" evidence="6">
    <location>
        <begin position="127"/>
        <end position="142"/>
    </location>
</feature>
<dbReference type="Gene3D" id="3.40.50.300">
    <property type="entry name" value="P-loop containing nucleotide triphosphate hydrolases"/>
    <property type="match status" value="2"/>
</dbReference>
<dbReference type="GO" id="GO:0005829">
    <property type="term" value="C:cytosol"/>
    <property type="evidence" value="ECO:0007669"/>
    <property type="project" value="TreeGrafter"/>
</dbReference>
<dbReference type="OrthoDB" id="7223429at2"/>
<dbReference type="Proteomes" id="UP000321746">
    <property type="component" value="Unassembled WGS sequence"/>
</dbReference>
<sequence>MSPGSVSSPPDRSGNQKPSPFVDLGLSAKLADRAAKAGLVTPTPIQNVAITALLSGQDARVIAPTGTGKTACYLLPVLEMVSRKKNTTALIIVPTRELARQVAEMGRHLAPTPSLNPFAVYGGAHEVQADTRSRRKPQKPETDPEDGMPPADTRIIVATPGRLLDLLRAERIDLASCRHLVLDEGDRLMTAEFRDEMQAIHALLPQQRQTILASATLSDGSASAAQDFLHKPQHIEPAGGTRPSVRQAILFVEQGEKQAAAEALLRRHPDRSAIIFVATREEADTLTHHLRKRRLSAVVLHGRLTQPTRNAAIHDFETGTAAILVATDIAARGLDIGQVGQVINMAPPTQPDTYLHRIGRTGRAGRPGWAATLCAATERKTMRKIEAELGLKLAVLPVPPLSRQSPAPHSPKPRRQGSR</sequence>
<dbReference type="PROSITE" id="PS51192">
    <property type="entry name" value="HELICASE_ATP_BIND_1"/>
    <property type="match status" value="1"/>
</dbReference>
<keyword evidence="4" id="KW-0067">ATP-binding</keyword>
<dbReference type="EMBL" id="BJYG01000030">
    <property type="protein sequence ID" value="GEN63974.1"/>
    <property type="molecule type" value="Genomic_DNA"/>
</dbReference>
<evidence type="ECO:0000256" key="4">
    <source>
        <dbReference type="ARBA" id="ARBA00022840"/>
    </source>
</evidence>
<dbReference type="AlphaFoldDB" id="A0A511XM06"/>
<dbReference type="InterPro" id="IPR044742">
    <property type="entry name" value="DEAD/DEAH_RhlB"/>
</dbReference>
<dbReference type="SMART" id="SM00490">
    <property type="entry name" value="HELICc"/>
    <property type="match status" value="1"/>
</dbReference>
<dbReference type="Pfam" id="PF00271">
    <property type="entry name" value="Helicase_C"/>
    <property type="match status" value="1"/>
</dbReference>
<keyword evidence="1" id="KW-0547">Nucleotide-binding</keyword>
<proteinExistence type="inferred from homology"/>
<dbReference type="Pfam" id="PF00270">
    <property type="entry name" value="DEAD"/>
    <property type="match status" value="1"/>
</dbReference>
<evidence type="ECO:0000256" key="2">
    <source>
        <dbReference type="ARBA" id="ARBA00022801"/>
    </source>
</evidence>
<accession>A0A511XM06</accession>
<dbReference type="InterPro" id="IPR014001">
    <property type="entry name" value="Helicase_ATP-bd"/>
</dbReference>
<dbReference type="GO" id="GO:0003676">
    <property type="term" value="F:nucleic acid binding"/>
    <property type="evidence" value="ECO:0007669"/>
    <property type="project" value="InterPro"/>
</dbReference>
<gene>
    <name evidence="9" type="ORF">AOE01nite_21980</name>
</gene>
<protein>
    <submittedName>
        <fullName evidence="9">ATP-dependent RNA helicase RhlE</fullName>
    </submittedName>
</protein>
<evidence type="ECO:0000256" key="3">
    <source>
        <dbReference type="ARBA" id="ARBA00022806"/>
    </source>
</evidence>
<evidence type="ECO:0000256" key="6">
    <source>
        <dbReference type="SAM" id="MobiDB-lite"/>
    </source>
</evidence>
<feature type="compositionally biased region" description="Polar residues" evidence="6">
    <location>
        <begin position="1"/>
        <end position="18"/>
    </location>
</feature>
<dbReference type="SUPFAM" id="SSF52540">
    <property type="entry name" value="P-loop containing nucleoside triphosphate hydrolases"/>
    <property type="match status" value="1"/>
</dbReference>
<evidence type="ECO:0000313" key="10">
    <source>
        <dbReference type="Proteomes" id="UP000321746"/>
    </source>
</evidence>
<feature type="region of interest" description="Disordered" evidence="6">
    <location>
        <begin position="399"/>
        <end position="419"/>
    </location>
</feature>
<feature type="domain" description="Helicase C-terminal" evidence="8">
    <location>
        <begin position="244"/>
        <end position="404"/>
    </location>
</feature>
<evidence type="ECO:0000256" key="1">
    <source>
        <dbReference type="ARBA" id="ARBA00022741"/>
    </source>
</evidence>
<evidence type="ECO:0000313" key="9">
    <source>
        <dbReference type="EMBL" id="GEN63974.1"/>
    </source>
</evidence>
<dbReference type="InterPro" id="IPR027417">
    <property type="entry name" value="P-loop_NTPase"/>
</dbReference>
<comment type="similarity">
    <text evidence="5">Belongs to the DEAD box helicase family.</text>
</comment>
<dbReference type="InterPro" id="IPR001650">
    <property type="entry name" value="Helicase_C-like"/>
</dbReference>
<dbReference type="RefSeq" id="WP_146889554.1">
    <property type="nucleotide sequence ID" value="NZ_BJYG01000030.1"/>
</dbReference>
<dbReference type="GO" id="GO:0003724">
    <property type="term" value="F:RNA helicase activity"/>
    <property type="evidence" value="ECO:0007669"/>
    <property type="project" value="TreeGrafter"/>
</dbReference>
<dbReference type="CDD" id="cd18787">
    <property type="entry name" value="SF2_C_DEAD"/>
    <property type="match status" value="1"/>
</dbReference>
<feature type="domain" description="Helicase ATP-binding" evidence="7">
    <location>
        <begin position="50"/>
        <end position="235"/>
    </location>
</feature>
<dbReference type="CDD" id="cd00268">
    <property type="entry name" value="DEADc"/>
    <property type="match status" value="1"/>
</dbReference>
<feature type="region of interest" description="Disordered" evidence="6">
    <location>
        <begin position="126"/>
        <end position="153"/>
    </location>
</feature>
<dbReference type="InterPro" id="IPR050079">
    <property type="entry name" value="DEAD_box_RNA_helicase"/>
</dbReference>
<evidence type="ECO:0000256" key="5">
    <source>
        <dbReference type="ARBA" id="ARBA00038437"/>
    </source>
</evidence>
<comment type="caution">
    <text evidence="9">The sequence shown here is derived from an EMBL/GenBank/DDBJ whole genome shotgun (WGS) entry which is preliminary data.</text>
</comment>
<keyword evidence="10" id="KW-1185">Reference proteome</keyword>
<name>A0A511XM06_9PROT</name>
<dbReference type="GO" id="GO:0016787">
    <property type="term" value="F:hydrolase activity"/>
    <property type="evidence" value="ECO:0007669"/>
    <property type="project" value="UniProtKB-KW"/>
</dbReference>
<dbReference type="SMART" id="SM00487">
    <property type="entry name" value="DEXDc"/>
    <property type="match status" value="1"/>
</dbReference>
<dbReference type="GO" id="GO:0005524">
    <property type="term" value="F:ATP binding"/>
    <property type="evidence" value="ECO:0007669"/>
    <property type="project" value="UniProtKB-KW"/>
</dbReference>
<keyword evidence="3 9" id="KW-0347">Helicase</keyword>
<evidence type="ECO:0000259" key="8">
    <source>
        <dbReference type="PROSITE" id="PS51194"/>
    </source>
</evidence>
<dbReference type="InterPro" id="IPR011545">
    <property type="entry name" value="DEAD/DEAH_box_helicase_dom"/>
</dbReference>
<keyword evidence="2" id="KW-0378">Hydrolase</keyword>
<dbReference type="PANTHER" id="PTHR47959:SF1">
    <property type="entry name" value="ATP-DEPENDENT RNA HELICASE DBPA"/>
    <property type="match status" value="1"/>
</dbReference>
<feature type="region of interest" description="Disordered" evidence="6">
    <location>
        <begin position="1"/>
        <end position="21"/>
    </location>
</feature>
<organism evidence="9 10">
    <name type="scientific">Acetobacter oeni</name>
    <dbReference type="NCBI Taxonomy" id="304077"/>
    <lineage>
        <taxon>Bacteria</taxon>
        <taxon>Pseudomonadati</taxon>
        <taxon>Pseudomonadota</taxon>
        <taxon>Alphaproteobacteria</taxon>
        <taxon>Acetobacterales</taxon>
        <taxon>Acetobacteraceae</taxon>
        <taxon>Acetobacter</taxon>
    </lineage>
</organism>